<name>A0A917WEU2_9ACTN</name>
<evidence type="ECO:0000259" key="1">
    <source>
        <dbReference type="Pfam" id="PF04248"/>
    </source>
</evidence>
<dbReference type="Pfam" id="PF04248">
    <property type="entry name" value="NTP_transf_9"/>
    <property type="match status" value="1"/>
</dbReference>
<dbReference type="InterPro" id="IPR038694">
    <property type="entry name" value="DUF427_sf"/>
</dbReference>
<sequence length="258" mass="28737">MRTEPCGKWVRGFVGDTVVVDTRDPLLFWEDRLPVPFYAVPEGDVADGVLQPATGEPPRQPFFFLPQGPVSRWFDVVVGDRRLPHAAWIREDPALAGRVVVSWQPGLLDRWLEEDEVVAGHPRDPYHRVDALPSSRHVTVSVDGTVVADSHHPVLLFETHLPTRYYLPVEDVVRSAVVPADTRSHCPYKGDADRYWDVVGPSGDRLADAAWSYSTPFPAVSEIAGRVAFYNELVDITVDGVPQPRPVSPFSDAENRPS</sequence>
<dbReference type="InterPro" id="IPR007361">
    <property type="entry name" value="DUF427"/>
</dbReference>
<dbReference type="Gene3D" id="2.170.150.40">
    <property type="entry name" value="Domain of unknown function (DUF427)"/>
    <property type="match status" value="2"/>
</dbReference>
<dbReference type="PANTHER" id="PTHR34310">
    <property type="entry name" value="DUF427 DOMAIN PROTEIN (AFU_ORTHOLOGUE AFUA_3G02220)"/>
    <property type="match status" value="1"/>
</dbReference>
<reference evidence="2" key="2">
    <citation type="submission" date="2020-09" db="EMBL/GenBank/DDBJ databases">
        <authorList>
            <person name="Sun Q."/>
            <person name="Zhou Y."/>
        </authorList>
    </citation>
    <scope>NUCLEOTIDE SEQUENCE</scope>
    <source>
        <strain evidence="2">CGMCC 4.7308</strain>
    </source>
</reference>
<accession>A0A917WEU2</accession>
<proteinExistence type="predicted"/>
<gene>
    <name evidence="2" type="ORF">GCM10011594_18700</name>
</gene>
<dbReference type="PANTHER" id="PTHR34310:SF9">
    <property type="entry name" value="BLR5716 PROTEIN"/>
    <property type="match status" value="1"/>
</dbReference>
<organism evidence="2 3">
    <name type="scientific">Nakamurella endophytica</name>
    <dbReference type="NCBI Taxonomy" id="1748367"/>
    <lineage>
        <taxon>Bacteria</taxon>
        <taxon>Bacillati</taxon>
        <taxon>Actinomycetota</taxon>
        <taxon>Actinomycetes</taxon>
        <taxon>Nakamurellales</taxon>
        <taxon>Nakamurellaceae</taxon>
        <taxon>Nakamurella</taxon>
    </lineage>
</organism>
<protein>
    <recommendedName>
        <fullName evidence="1">DUF427 domain-containing protein</fullName>
    </recommendedName>
</protein>
<dbReference type="AlphaFoldDB" id="A0A917WEU2"/>
<reference evidence="2" key="1">
    <citation type="journal article" date="2014" name="Int. J. Syst. Evol. Microbiol.">
        <title>Complete genome sequence of Corynebacterium casei LMG S-19264T (=DSM 44701T), isolated from a smear-ripened cheese.</title>
        <authorList>
            <consortium name="US DOE Joint Genome Institute (JGI-PGF)"/>
            <person name="Walter F."/>
            <person name="Albersmeier A."/>
            <person name="Kalinowski J."/>
            <person name="Ruckert C."/>
        </authorList>
    </citation>
    <scope>NUCLEOTIDE SEQUENCE</scope>
    <source>
        <strain evidence="2">CGMCC 4.7308</strain>
    </source>
</reference>
<dbReference type="EMBL" id="BMNA01000003">
    <property type="protein sequence ID" value="GGL99002.1"/>
    <property type="molecule type" value="Genomic_DNA"/>
</dbReference>
<dbReference type="Proteomes" id="UP000655208">
    <property type="component" value="Unassembled WGS sequence"/>
</dbReference>
<dbReference type="RefSeq" id="WP_188941233.1">
    <property type="nucleotide sequence ID" value="NZ_BMNA01000003.1"/>
</dbReference>
<evidence type="ECO:0000313" key="2">
    <source>
        <dbReference type="EMBL" id="GGL99002.1"/>
    </source>
</evidence>
<comment type="caution">
    <text evidence="2">The sequence shown here is derived from an EMBL/GenBank/DDBJ whole genome shotgun (WGS) entry which is preliminary data.</text>
</comment>
<evidence type="ECO:0000313" key="3">
    <source>
        <dbReference type="Proteomes" id="UP000655208"/>
    </source>
</evidence>
<feature type="domain" description="DUF427" evidence="1">
    <location>
        <begin position="138"/>
        <end position="232"/>
    </location>
</feature>
<keyword evidence="3" id="KW-1185">Reference proteome</keyword>